<dbReference type="AlphaFoldDB" id="A0A2P2N044"/>
<sequence>MKNRDPSTPNTNNSYLSHMISPFLIIPTFTITKTLTNWNFSIKLILVPLI</sequence>
<dbReference type="EMBL" id="GGEC01055356">
    <property type="protein sequence ID" value="MBX35840.1"/>
    <property type="molecule type" value="Transcribed_RNA"/>
</dbReference>
<protein>
    <submittedName>
        <fullName evidence="1">Uncharacterized protein</fullName>
    </submittedName>
</protein>
<evidence type="ECO:0000313" key="1">
    <source>
        <dbReference type="EMBL" id="MBX35840.1"/>
    </source>
</evidence>
<name>A0A2P2N044_RHIMU</name>
<proteinExistence type="predicted"/>
<reference evidence="1" key="1">
    <citation type="submission" date="2018-02" db="EMBL/GenBank/DDBJ databases">
        <title>Rhizophora mucronata_Transcriptome.</title>
        <authorList>
            <person name="Meera S.P."/>
            <person name="Sreeshan A."/>
            <person name="Augustine A."/>
        </authorList>
    </citation>
    <scope>NUCLEOTIDE SEQUENCE</scope>
    <source>
        <tissue evidence="1">Leaf</tissue>
    </source>
</reference>
<accession>A0A2P2N044</accession>
<organism evidence="1">
    <name type="scientific">Rhizophora mucronata</name>
    <name type="common">Asiatic mangrove</name>
    <dbReference type="NCBI Taxonomy" id="61149"/>
    <lineage>
        <taxon>Eukaryota</taxon>
        <taxon>Viridiplantae</taxon>
        <taxon>Streptophyta</taxon>
        <taxon>Embryophyta</taxon>
        <taxon>Tracheophyta</taxon>
        <taxon>Spermatophyta</taxon>
        <taxon>Magnoliopsida</taxon>
        <taxon>eudicotyledons</taxon>
        <taxon>Gunneridae</taxon>
        <taxon>Pentapetalae</taxon>
        <taxon>rosids</taxon>
        <taxon>fabids</taxon>
        <taxon>Malpighiales</taxon>
        <taxon>Rhizophoraceae</taxon>
        <taxon>Rhizophora</taxon>
    </lineage>
</organism>